<dbReference type="AlphaFoldDB" id="Q11M25"/>
<dbReference type="OrthoDB" id="7187254at2"/>
<evidence type="ECO:0000313" key="2">
    <source>
        <dbReference type="EMBL" id="ABG61550.1"/>
    </source>
</evidence>
<keyword evidence="1 2" id="KW-0812">Transmembrane</keyword>
<organism evidence="2">
    <name type="scientific">Chelativorans sp. (strain BNC1)</name>
    <dbReference type="NCBI Taxonomy" id="266779"/>
    <lineage>
        <taxon>Bacteria</taxon>
        <taxon>Pseudomonadati</taxon>
        <taxon>Pseudomonadota</taxon>
        <taxon>Alphaproteobacteria</taxon>
        <taxon>Hyphomicrobiales</taxon>
        <taxon>Phyllobacteriaceae</taxon>
        <taxon>Chelativorans</taxon>
    </lineage>
</organism>
<dbReference type="HOGENOM" id="CLU_083880_0_0_5"/>
<reference evidence="2" key="1">
    <citation type="submission" date="2006-06" db="EMBL/GenBank/DDBJ databases">
        <title>Complete sequence of chromosome of Chelativorans sp. BNC1.</title>
        <authorList>
            <consortium name="US DOE Joint Genome Institute"/>
            <person name="Copeland A."/>
            <person name="Lucas S."/>
            <person name="Lapidus A."/>
            <person name="Barry K."/>
            <person name="Detter J.C."/>
            <person name="Glavina del Rio T."/>
            <person name="Hammon N."/>
            <person name="Israni S."/>
            <person name="Dalin E."/>
            <person name="Tice H."/>
            <person name="Pitluck S."/>
            <person name="Chertkov O."/>
            <person name="Brettin T."/>
            <person name="Bruce D."/>
            <person name="Han C."/>
            <person name="Tapia R."/>
            <person name="Gilna P."/>
            <person name="Schmutz J."/>
            <person name="Larimer F."/>
            <person name="Land M."/>
            <person name="Hauser L."/>
            <person name="Kyrpides N."/>
            <person name="Mikhailova N."/>
            <person name="Richardson P."/>
        </authorList>
    </citation>
    <scope>NUCLEOTIDE SEQUENCE</scope>
    <source>
        <strain evidence="2">BNC1</strain>
    </source>
</reference>
<dbReference type="Gene3D" id="1.10.10.1320">
    <property type="entry name" value="Anti-sigma factor, zinc-finger domain"/>
    <property type="match status" value="1"/>
</dbReference>
<dbReference type="eggNOG" id="COG5662">
    <property type="taxonomic scope" value="Bacteria"/>
</dbReference>
<proteinExistence type="predicted"/>
<keyword evidence="1" id="KW-1133">Transmembrane helix</keyword>
<sequence length="256" mass="28539">MSRRESKITEHDLHAYADGALVDPKRQEVEAHLAADPAAAEEVEAWRRQNEALRALYGHVAAEPVPPRLSARRIEHAFRARTMHWTRLAAAAVLLVAAGATGGWLARDLWGPAPVQATLVAEALEAHRVYAAEVRHPVEVWADEADHLQAWLSKRLDRTITVPDLRPDGLTLVGGRLLPASSGPAAQFMYEDETGRRLTLYVIPTQDDRETAFRYAKLERLEAFFWSDDGISCALVGDLPRDRLKEIATRAYEQLG</sequence>
<name>Q11M25_CHESB</name>
<keyword evidence="1" id="KW-0472">Membrane</keyword>
<feature type="transmembrane region" description="Helical" evidence="1">
    <location>
        <begin position="88"/>
        <end position="106"/>
    </location>
</feature>
<protein>
    <submittedName>
        <fullName evidence="2">Putative transmembrane anti-sigma factor</fullName>
    </submittedName>
</protein>
<dbReference type="STRING" id="266779.Meso_0145"/>
<dbReference type="KEGG" id="mes:Meso_0145"/>
<evidence type="ECO:0000256" key="1">
    <source>
        <dbReference type="SAM" id="Phobius"/>
    </source>
</evidence>
<dbReference type="InterPro" id="IPR041916">
    <property type="entry name" value="Anti_sigma_zinc_sf"/>
</dbReference>
<gene>
    <name evidence="2" type="ordered locus">Meso_0145</name>
</gene>
<accession>Q11M25</accession>
<dbReference type="EMBL" id="CP000390">
    <property type="protein sequence ID" value="ABG61550.1"/>
    <property type="molecule type" value="Genomic_DNA"/>
</dbReference>